<dbReference type="InterPro" id="IPR001173">
    <property type="entry name" value="Glyco_trans_2-like"/>
</dbReference>
<protein>
    <submittedName>
        <fullName evidence="3">Polyprenol monophosphomannose synthase</fullName>
        <ecNumber evidence="3">2.4.1.-</ecNumber>
    </submittedName>
</protein>
<dbReference type="GO" id="GO:0016757">
    <property type="term" value="F:glycosyltransferase activity"/>
    <property type="evidence" value="ECO:0007669"/>
    <property type="project" value="UniProtKB-KW"/>
</dbReference>
<sequence>MTSVRPDLRHVAVVPAYNEAATVGDVVRRIHADAPEWDVVVVDDGSTDSTADIAKAAGARVLRLPFNLGIGGAVQAGFTFAREHGYDVMAQVDGDGQHDPAELSKLVDYMRTHPELDVVCGSRFLLSGGDHRYPAPISRRTGIHIFAFLLSRFVRQPISDPTSGFRIYNRRAIRLFATDYPHDYPEVEAILMLHHHRLRMEEIPVRMYARGGGVSSISSGKSAYYMVKVLLALFVGLFRRRPLPEPGGSAPVAAETGF</sequence>
<evidence type="ECO:0000259" key="2">
    <source>
        <dbReference type="Pfam" id="PF00535"/>
    </source>
</evidence>
<dbReference type="PANTHER" id="PTHR48090:SF7">
    <property type="entry name" value="RFBJ PROTEIN"/>
    <property type="match status" value="1"/>
</dbReference>
<dbReference type="CDD" id="cd04179">
    <property type="entry name" value="DPM_DPG-synthase_like"/>
    <property type="match status" value="1"/>
</dbReference>
<keyword evidence="4" id="KW-1185">Reference proteome</keyword>
<accession>A0A9E6Y363</accession>
<evidence type="ECO:0000256" key="1">
    <source>
        <dbReference type="ARBA" id="ARBA00006739"/>
    </source>
</evidence>
<dbReference type="AlphaFoldDB" id="A0A9E6Y363"/>
<name>A0A9E6Y363_9ACTN</name>
<dbReference type="KEGG" id="sbae:DSM104329_05183"/>
<dbReference type="EC" id="2.4.1.-" evidence="3"/>
<gene>
    <name evidence="3" type="primary">ppm1_1</name>
    <name evidence="3" type="ORF">DSM104329_05183</name>
</gene>
<reference evidence="3" key="1">
    <citation type="journal article" date="2022" name="Int. J. Syst. Evol. Microbiol.">
        <title>Pseudomonas aegrilactucae sp. nov. and Pseudomonas morbosilactucae sp. nov., pathogens causing bacterial rot of lettuce in Japan.</title>
        <authorList>
            <person name="Sawada H."/>
            <person name="Fujikawa T."/>
            <person name="Satou M."/>
        </authorList>
    </citation>
    <scope>NUCLEOTIDE SEQUENCE</scope>
    <source>
        <strain evidence="3">0166_1</strain>
    </source>
</reference>
<comment type="similarity">
    <text evidence="1">Belongs to the glycosyltransferase 2 family.</text>
</comment>
<dbReference type="EMBL" id="CP087164">
    <property type="protein sequence ID" value="UGS38753.1"/>
    <property type="molecule type" value="Genomic_DNA"/>
</dbReference>
<evidence type="ECO:0000313" key="3">
    <source>
        <dbReference type="EMBL" id="UGS38753.1"/>
    </source>
</evidence>
<keyword evidence="3" id="KW-0328">Glycosyltransferase</keyword>
<dbReference type="PANTHER" id="PTHR48090">
    <property type="entry name" value="UNDECAPRENYL-PHOSPHATE 4-DEOXY-4-FORMAMIDO-L-ARABINOSE TRANSFERASE-RELATED"/>
    <property type="match status" value="1"/>
</dbReference>
<evidence type="ECO:0000313" key="4">
    <source>
        <dbReference type="Proteomes" id="UP001162834"/>
    </source>
</evidence>
<dbReference type="InterPro" id="IPR029044">
    <property type="entry name" value="Nucleotide-diphossugar_trans"/>
</dbReference>
<organism evidence="3 4">
    <name type="scientific">Capillimicrobium parvum</name>
    <dbReference type="NCBI Taxonomy" id="2884022"/>
    <lineage>
        <taxon>Bacteria</taxon>
        <taxon>Bacillati</taxon>
        <taxon>Actinomycetota</taxon>
        <taxon>Thermoleophilia</taxon>
        <taxon>Solirubrobacterales</taxon>
        <taxon>Capillimicrobiaceae</taxon>
        <taxon>Capillimicrobium</taxon>
    </lineage>
</organism>
<dbReference type="Pfam" id="PF00535">
    <property type="entry name" value="Glycos_transf_2"/>
    <property type="match status" value="1"/>
</dbReference>
<dbReference type="InterPro" id="IPR050256">
    <property type="entry name" value="Glycosyltransferase_2"/>
</dbReference>
<keyword evidence="3" id="KW-0808">Transferase</keyword>
<dbReference type="Gene3D" id="3.90.550.10">
    <property type="entry name" value="Spore Coat Polysaccharide Biosynthesis Protein SpsA, Chain A"/>
    <property type="match status" value="1"/>
</dbReference>
<dbReference type="SUPFAM" id="SSF53448">
    <property type="entry name" value="Nucleotide-diphospho-sugar transferases"/>
    <property type="match status" value="1"/>
</dbReference>
<feature type="domain" description="Glycosyltransferase 2-like" evidence="2">
    <location>
        <begin position="13"/>
        <end position="173"/>
    </location>
</feature>
<dbReference type="Proteomes" id="UP001162834">
    <property type="component" value="Chromosome"/>
</dbReference>
<proteinExistence type="inferred from homology"/>